<dbReference type="GeneID" id="129339854"/>
<keyword evidence="9 10" id="KW-0807">Transducer</keyword>
<evidence type="ECO:0000256" key="9">
    <source>
        <dbReference type="ARBA" id="ARBA00023224"/>
    </source>
</evidence>
<dbReference type="GO" id="GO:0004930">
    <property type="term" value="F:G protein-coupled receptor activity"/>
    <property type="evidence" value="ECO:0007669"/>
    <property type="project" value="UniProtKB-KW"/>
</dbReference>
<keyword evidence="11" id="KW-0716">Sensory transduction</keyword>
<keyword evidence="5 11" id="KW-1133">Transmembrane helix</keyword>
<dbReference type="GO" id="GO:0005886">
    <property type="term" value="C:plasma membrane"/>
    <property type="evidence" value="ECO:0007669"/>
    <property type="project" value="UniProtKB-SubCell"/>
</dbReference>
<name>A0AA97K8G8_EUBMA</name>
<dbReference type="Proteomes" id="UP001190640">
    <property type="component" value="Chromosome 12"/>
</dbReference>
<dbReference type="PROSITE" id="PS50262">
    <property type="entry name" value="G_PROTEIN_RECEP_F1_2"/>
    <property type="match status" value="1"/>
</dbReference>
<dbReference type="Pfam" id="PF13853">
    <property type="entry name" value="7tm_4"/>
    <property type="match status" value="1"/>
</dbReference>
<feature type="transmembrane region" description="Helical" evidence="11">
    <location>
        <begin position="195"/>
        <end position="214"/>
    </location>
</feature>
<feature type="domain" description="G-protein coupled receptors family 1 profile" evidence="12">
    <location>
        <begin position="39"/>
        <end position="288"/>
    </location>
</feature>
<dbReference type="SUPFAM" id="SSF81321">
    <property type="entry name" value="Family A G protein-coupled receptor-like"/>
    <property type="match status" value="1"/>
</dbReference>
<evidence type="ECO:0000256" key="4">
    <source>
        <dbReference type="ARBA" id="ARBA00022725"/>
    </source>
</evidence>
<evidence type="ECO:0000256" key="6">
    <source>
        <dbReference type="ARBA" id="ARBA00023040"/>
    </source>
</evidence>
<feature type="transmembrane region" description="Helical" evidence="11">
    <location>
        <begin position="21"/>
        <end position="48"/>
    </location>
</feature>
<reference evidence="14" key="1">
    <citation type="submission" date="2025-08" db="UniProtKB">
        <authorList>
            <consortium name="RefSeq"/>
        </authorList>
    </citation>
    <scope>IDENTIFICATION</scope>
    <source>
        <tissue evidence="14">Blood</tissue>
    </source>
</reference>
<dbReference type="FunFam" id="1.20.1070.10:FF:000013">
    <property type="entry name" value="Olfactory receptor"/>
    <property type="match status" value="1"/>
</dbReference>
<keyword evidence="8 10" id="KW-0675">Receptor</keyword>
<dbReference type="PRINTS" id="PR00245">
    <property type="entry name" value="OLFACTORYR"/>
</dbReference>
<comment type="subcellular location">
    <subcellularLocation>
        <location evidence="1 11">Cell membrane</location>
        <topology evidence="1 11">Multi-pass membrane protein</topology>
    </subcellularLocation>
</comment>
<dbReference type="InterPro" id="IPR047132">
    <property type="entry name" value="Olfact_rcpt_6C-like"/>
</dbReference>
<comment type="similarity">
    <text evidence="10">Belongs to the G-protein coupled receptor 1 family.</text>
</comment>
<keyword evidence="13" id="KW-1185">Reference proteome</keyword>
<protein>
    <recommendedName>
        <fullName evidence="11">Olfactory receptor</fullName>
    </recommendedName>
</protein>
<dbReference type="InterPro" id="IPR000276">
    <property type="entry name" value="GPCR_Rhodpsn"/>
</dbReference>
<dbReference type="PRINTS" id="PR00237">
    <property type="entry name" value="GPCRRHODOPSN"/>
</dbReference>
<evidence type="ECO:0000256" key="1">
    <source>
        <dbReference type="ARBA" id="ARBA00004651"/>
    </source>
</evidence>
<evidence type="ECO:0000256" key="7">
    <source>
        <dbReference type="ARBA" id="ARBA00023136"/>
    </source>
</evidence>
<dbReference type="PANTHER" id="PTHR26454:SF18">
    <property type="entry name" value="OLFACTORY RECEPTOR 6C76"/>
    <property type="match status" value="1"/>
</dbReference>
<evidence type="ECO:0000313" key="13">
    <source>
        <dbReference type="Proteomes" id="UP001190640"/>
    </source>
</evidence>
<evidence type="ECO:0000313" key="14">
    <source>
        <dbReference type="RefSeq" id="XP_054850404.1"/>
    </source>
</evidence>
<proteinExistence type="inferred from homology"/>
<sequence length="330" mass="37509">MRNQTKVKEFLLLGFTENHNLEIFLFVLFLIMYLMTITGNLLIIIITLTDVHLQTPMYFFLRNYAILEIGYTTAVMPKTLINLASGRKTISYVGCITQFFLYFFLGTTDFFLLTVMSFDRYVAICHPLRYTTIMSDRFCTLLVLFSWIGSFILIFSQTMYFTHFPVCGSNVVNHFFCDFAPLHILLCGDTRLLELMSFISAVFSLLGTLAITIVSYGKIISTVLRIPTASGRQKAFSTCAAHIIVVSITYGSCISMYVNPVQDNRQSFNKVVAVLNNVLCPLMTPFVYCLRNKQVQQAFRDITRKLATIIPTFPIQALEIQCDVLARVSG</sequence>
<accession>A0AA97K8G8</accession>
<evidence type="ECO:0000256" key="5">
    <source>
        <dbReference type="ARBA" id="ARBA00022989"/>
    </source>
</evidence>
<dbReference type="PANTHER" id="PTHR26454">
    <property type="entry name" value="OLFACTORY RECEPTOR"/>
    <property type="match status" value="1"/>
</dbReference>
<keyword evidence="2 11" id="KW-1003">Cell membrane</keyword>
<keyword evidence="6 10" id="KW-0297">G-protein coupled receptor</keyword>
<feature type="transmembrane region" description="Helical" evidence="11">
    <location>
        <begin position="270"/>
        <end position="290"/>
    </location>
</feature>
<evidence type="ECO:0000256" key="11">
    <source>
        <dbReference type="RuleBase" id="RU363047"/>
    </source>
</evidence>
<dbReference type="CDD" id="cd15912">
    <property type="entry name" value="7tmA_OR6C-like"/>
    <property type="match status" value="1"/>
</dbReference>
<dbReference type="Gene3D" id="1.20.1070.10">
    <property type="entry name" value="Rhodopsin 7-helix transmembrane proteins"/>
    <property type="match status" value="1"/>
</dbReference>
<evidence type="ECO:0000256" key="10">
    <source>
        <dbReference type="RuleBase" id="RU000688"/>
    </source>
</evidence>
<feature type="transmembrane region" description="Helical" evidence="11">
    <location>
        <begin position="138"/>
        <end position="156"/>
    </location>
</feature>
<dbReference type="InterPro" id="IPR017452">
    <property type="entry name" value="GPCR_Rhodpsn_7TM"/>
</dbReference>
<dbReference type="InterPro" id="IPR000725">
    <property type="entry name" value="Olfact_rcpt"/>
</dbReference>
<dbReference type="RefSeq" id="XP_054850404.1">
    <property type="nucleotide sequence ID" value="XM_054994429.1"/>
</dbReference>
<evidence type="ECO:0000259" key="12">
    <source>
        <dbReference type="PROSITE" id="PS50262"/>
    </source>
</evidence>
<gene>
    <name evidence="14" type="primary">LOC129339854</name>
</gene>
<dbReference type="KEGG" id="emc:129339854"/>
<keyword evidence="7 11" id="KW-0472">Membrane</keyword>
<dbReference type="AlphaFoldDB" id="A0AA97K8G8"/>
<feature type="transmembrane region" description="Helical" evidence="11">
    <location>
        <begin position="99"/>
        <end position="118"/>
    </location>
</feature>
<dbReference type="GO" id="GO:0004984">
    <property type="term" value="F:olfactory receptor activity"/>
    <property type="evidence" value="ECO:0007669"/>
    <property type="project" value="InterPro"/>
</dbReference>
<evidence type="ECO:0000256" key="2">
    <source>
        <dbReference type="ARBA" id="ARBA00022475"/>
    </source>
</evidence>
<keyword evidence="3 10" id="KW-0812">Transmembrane</keyword>
<evidence type="ECO:0000256" key="8">
    <source>
        <dbReference type="ARBA" id="ARBA00023170"/>
    </source>
</evidence>
<organism evidence="13 14">
    <name type="scientific">Eublepharis macularius</name>
    <name type="common">Leopard gecko</name>
    <name type="synonym">Cyrtodactylus macularius</name>
    <dbReference type="NCBI Taxonomy" id="481883"/>
    <lineage>
        <taxon>Eukaryota</taxon>
        <taxon>Metazoa</taxon>
        <taxon>Chordata</taxon>
        <taxon>Craniata</taxon>
        <taxon>Vertebrata</taxon>
        <taxon>Euteleostomi</taxon>
        <taxon>Lepidosauria</taxon>
        <taxon>Squamata</taxon>
        <taxon>Bifurcata</taxon>
        <taxon>Gekkota</taxon>
        <taxon>Eublepharidae</taxon>
        <taxon>Eublepharinae</taxon>
        <taxon>Eublepharis</taxon>
    </lineage>
</organism>
<feature type="transmembrane region" description="Helical" evidence="11">
    <location>
        <begin position="235"/>
        <end position="258"/>
    </location>
</feature>
<keyword evidence="4 11" id="KW-0552">Olfaction</keyword>
<evidence type="ECO:0000256" key="3">
    <source>
        <dbReference type="ARBA" id="ARBA00022692"/>
    </source>
</evidence>
<dbReference type="PROSITE" id="PS00237">
    <property type="entry name" value="G_PROTEIN_RECEP_F1_1"/>
    <property type="match status" value="1"/>
</dbReference>